<dbReference type="Gene3D" id="1.10.260.40">
    <property type="entry name" value="lambda repressor-like DNA-binding domains"/>
    <property type="match status" value="1"/>
</dbReference>
<dbReference type="SMART" id="SM00530">
    <property type="entry name" value="HTH_XRE"/>
    <property type="match status" value="1"/>
</dbReference>
<dbReference type="GO" id="GO:0003677">
    <property type="term" value="F:DNA binding"/>
    <property type="evidence" value="ECO:0007669"/>
    <property type="project" value="InterPro"/>
</dbReference>
<evidence type="ECO:0000313" key="2">
    <source>
        <dbReference type="EMBL" id="QJW38733.1"/>
    </source>
</evidence>
<dbReference type="KEGG" id="cprt:FIC82_020320"/>
<dbReference type="OrthoDB" id="4829428at2"/>
<dbReference type="CDD" id="cd00093">
    <property type="entry name" value="HTH_XRE"/>
    <property type="match status" value="1"/>
</dbReference>
<keyword evidence="2" id="KW-0614">Plasmid</keyword>
<dbReference type="Pfam" id="PF13560">
    <property type="entry name" value="HTH_31"/>
    <property type="match status" value="1"/>
</dbReference>
<reference evidence="2 3" key="1">
    <citation type="journal article" date="2022" name="Int. J. Syst. Evol. Microbiol.">
        <title>Cellulosimicrobium protaetiae sp. nov., isolated from the gut of the larva of Protaetia brevitarsis seulensis.</title>
        <authorList>
            <person name="Le Han H."/>
            <person name="Nguyen T.T.H."/>
            <person name="Li Z."/>
            <person name="Shin N.R."/>
            <person name="Kim S.G."/>
        </authorList>
    </citation>
    <scope>NUCLEOTIDE SEQUENCE [LARGE SCALE GENOMIC DNA]</scope>
    <source>
        <strain evidence="2 3">BI34</strain>
    </source>
</reference>
<dbReference type="AlphaFoldDB" id="A0A6M5UN00"/>
<protein>
    <submittedName>
        <fullName evidence="2">Helix-turn-helix transcriptional regulator</fullName>
    </submittedName>
</protein>
<gene>
    <name evidence="2" type="ORF">FIC82_020320</name>
</gene>
<dbReference type="Proteomes" id="UP000451354">
    <property type="component" value="Plasmid pCPRO01"/>
</dbReference>
<evidence type="ECO:0000313" key="3">
    <source>
        <dbReference type="Proteomes" id="UP000451354"/>
    </source>
</evidence>
<organism evidence="2 3">
    <name type="scientific">Cellulosimicrobium protaetiae</name>
    <dbReference type="NCBI Taxonomy" id="2587808"/>
    <lineage>
        <taxon>Bacteria</taxon>
        <taxon>Bacillati</taxon>
        <taxon>Actinomycetota</taxon>
        <taxon>Actinomycetes</taxon>
        <taxon>Micrococcales</taxon>
        <taxon>Promicromonosporaceae</taxon>
        <taxon>Cellulosimicrobium</taxon>
    </lineage>
</organism>
<sequence length="112" mass="11929">MSTVAPWFRARTPSALGAAIRRLREVASLSQDDLALRASTSRPTVSRLERGSAVSSSTLLDVATACGYEIVVVPRGARIVVEARPSGSAVREGWTATAVPEDPNAVRYAPRH</sequence>
<evidence type="ECO:0000259" key="1">
    <source>
        <dbReference type="PROSITE" id="PS50943"/>
    </source>
</evidence>
<dbReference type="InterPro" id="IPR010982">
    <property type="entry name" value="Lambda_DNA-bd_dom_sf"/>
</dbReference>
<dbReference type="EMBL" id="CP052758">
    <property type="protein sequence ID" value="QJW38733.1"/>
    <property type="molecule type" value="Genomic_DNA"/>
</dbReference>
<accession>A0A6M5UN00</accession>
<geneLocation type="plasmid" evidence="2 3">
    <name>pCPRO01</name>
</geneLocation>
<feature type="domain" description="HTH cro/C1-type" evidence="1">
    <location>
        <begin position="20"/>
        <end position="73"/>
    </location>
</feature>
<dbReference type="PROSITE" id="PS50943">
    <property type="entry name" value="HTH_CROC1"/>
    <property type="match status" value="1"/>
</dbReference>
<dbReference type="SUPFAM" id="SSF47413">
    <property type="entry name" value="lambda repressor-like DNA-binding domains"/>
    <property type="match status" value="1"/>
</dbReference>
<proteinExistence type="predicted"/>
<name>A0A6M5UN00_9MICO</name>
<keyword evidence="3" id="KW-1185">Reference proteome</keyword>
<dbReference type="RefSeq" id="WP_154800677.1">
    <property type="nucleotide sequence ID" value="NZ_CP052758.1"/>
</dbReference>
<dbReference type="InterPro" id="IPR001387">
    <property type="entry name" value="Cro/C1-type_HTH"/>
</dbReference>